<dbReference type="SUPFAM" id="SSF55124">
    <property type="entry name" value="Nitrite/Sulfite reductase N-terminal domain-like"/>
    <property type="match status" value="1"/>
</dbReference>
<evidence type="ECO:0000256" key="7">
    <source>
        <dbReference type="SAM" id="MobiDB-lite"/>
    </source>
</evidence>
<reference evidence="9 10" key="1">
    <citation type="submission" date="2023-06" db="EMBL/GenBank/DDBJ databases">
        <title>Draft genome sequence of Novosphingobium sp. strain IK01.</title>
        <authorList>
            <person name="Hatamoto M."/>
            <person name="Ikarashi T."/>
            <person name="Yamaguchi T."/>
        </authorList>
    </citation>
    <scope>NUCLEOTIDE SEQUENCE [LARGE SCALE GENOMIC DNA]</scope>
    <source>
        <strain evidence="9 10">IK01</strain>
    </source>
</reference>
<keyword evidence="10" id="KW-1185">Reference proteome</keyword>
<evidence type="ECO:0000256" key="2">
    <source>
        <dbReference type="ARBA" id="ARBA00022617"/>
    </source>
</evidence>
<keyword evidence="5" id="KW-0408">Iron</keyword>
<protein>
    <submittedName>
        <fullName evidence="9">Precorrin-3B synthase</fullName>
    </submittedName>
</protein>
<proteinExistence type="predicted"/>
<sequence length="359" mass="37447">MEAGDGLLVRVKPRMARLTTPQARAMCEAALRHGNGIIDLTRRANLQLRGVRESQWRPLLESLITLGLVDEDPTLEARRTILVAPDWQVGDDTHRIASALVEALPALPPLPGKIGFVVDAGPAPVLTGEAGDFRIERGASGGLILRAQARPLGAAAPFGKEAALLADLACWFARSGGAQAGRMARHTAPLPDWAKGTQGPARPRPPLEPGATSLGMALAAPFGQIEASALLRALDRPGVNGLRLTPWRVFLIEGGRGHDFSGFIADPADPLRRIDACPGAPLCPQASVETRSLARALAPHLTGHTHVAGCAKGCACPAPADLVLTGRAGLFDLAHHARAGAAQETGLSPHAVLARFGAA</sequence>
<dbReference type="InterPro" id="IPR045854">
    <property type="entry name" value="NO2/SO3_Rdtase_4Fe4S_sf"/>
</dbReference>
<dbReference type="SUPFAM" id="SSF56014">
    <property type="entry name" value="Nitrite and sulphite reductase 4Fe-4S domain-like"/>
    <property type="match status" value="1"/>
</dbReference>
<dbReference type="Proteomes" id="UP001187221">
    <property type="component" value="Unassembled WGS sequence"/>
</dbReference>
<evidence type="ECO:0000259" key="8">
    <source>
        <dbReference type="Pfam" id="PF03460"/>
    </source>
</evidence>
<keyword evidence="4" id="KW-0560">Oxidoreductase</keyword>
<dbReference type="EMBL" id="BTFW01000001">
    <property type="protein sequence ID" value="GMM59684.1"/>
    <property type="molecule type" value="Genomic_DNA"/>
</dbReference>
<keyword evidence="3" id="KW-0479">Metal-binding</keyword>
<keyword evidence="6" id="KW-0411">Iron-sulfur</keyword>
<evidence type="ECO:0000256" key="4">
    <source>
        <dbReference type="ARBA" id="ARBA00023002"/>
    </source>
</evidence>
<dbReference type="Pfam" id="PF03460">
    <property type="entry name" value="NIR_SIR_ferr"/>
    <property type="match status" value="1"/>
</dbReference>
<dbReference type="PANTHER" id="PTHR32439">
    <property type="entry name" value="FERREDOXIN--NITRITE REDUCTASE, CHLOROPLASTIC"/>
    <property type="match status" value="1"/>
</dbReference>
<evidence type="ECO:0000256" key="5">
    <source>
        <dbReference type="ARBA" id="ARBA00023004"/>
    </source>
</evidence>
<organism evidence="9 10">
    <name type="scientific">Novosphingobium pituita</name>
    <dbReference type="NCBI Taxonomy" id="3056842"/>
    <lineage>
        <taxon>Bacteria</taxon>
        <taxon>Pseudomonadati</taxon>
        <taxon>Pseudomonadota</taxon>
        <taxon>Alphaproteobacteria</taxon>
        <taxon>Sphingomonadales</taxon>
        <taxon>Sphingomonadaceae</taxon>
        <taxon>Novosphingobium</taxon>
    </lineage>
</organism>
<feature type="region of interest" description="Disordered" evidence="7">
    <location>
        <begin position="189"/>
        <end position="212"/>
    </location>
</feature>
<evidence type="ECO:0000313" key="9">
    <source>
        <dbReference type="EMBL" id="GMM59684.1"/>
    </source>
</evidence>
<keyword evidence="2" id="KW-0349">Heme</keyword>
<accession>A0ABQ6P5K4</accession>
<feature type="domain" description="Nitrite/Sulfite reductase ferredoxin-like" evidence="8">
    <location>
        <begin position="2"/>
        <end position="63"/>
    </location>
</feature>
<dbReference type="Gene3D" id="3.90.480.10">
    <property type="entry name" value="Sulfite Reductase Hemoprotein,Domain 2"/>
    <property type="match status" value="1"/>
</dbReference>
<evidence type="ECO:0000256" key="1">
    <source>
        <dbReference type="ARBA" id="ARBA00022485"/>
    </source>
</evidence>
<evidence type="ECO:0000313" key="10">
    <source>
        <dbReference type="Proteomes" id="UP001187221"/>
    </source>
</evidence>
<keyword evidence="1" id="KW-0004">4Fe-4S</keyword>
<gene>
    <name evidence="9" type="primary">cobG</name>
    <name evidence="9" type="ORF">NUTIK01_04610</name>
</gene>
<comment type="caution">
    <text evidence="9">The sequence shown here is derived from an EMBL/GenBank/DDBJ whole genome shotgun (WGS) entry which is preliminary data.</text>
</comment>
<evidence type="ECO:0000256" key="3">
    <source>
        <dbReference type="ARBA" id="ARBA00022723"/>
    </source>
</evidence>
<dbReference type="InterPro" id="IPR005117">
    <property type="entry name" value="NiRdtase/SiRdtase_haem-b_fer"/>
</dbReference>
<evidence type="ECO:0000256" key="6">
    <source>
        <dbReference type="ARBA" id="ARBA00023014"/>
    </source>
</evidence>
<dbReference type="InterPro" id="IPR051329">
    <property type="entry name" value="NIR_SIR_4Fe-4S"/>
</dbReference>
<dbReference type="Gene3D" id="3.30.413.10">
    <property type="entry name" value="Sulfite Reductase Hemoprotein, domain 1"/>
    <property type="match status" value="2"/>
</dbReference>
<dbReference type="PANTHER" id="PTHR32439:SF9">
    <property type="entry name" value="BLR3264 PROTEIN"/>
    <property type="match status" value="1"/>
</dbReference>
<name>A0ABQ6P5K4_9SPHN</name>
<dbReference type="InterPro" id="IPR036136">
    <property type="entry name" value="Nit/Sulf_reduc_fer-like_dom_sf"/>
</dbReference>